<evidence type="ECO:0000313" key="2">
    <source>
        <dbReference type="Proteomes" id="UP000828390"/>
    </source>
</evidence>
<dbReference type="AlphaFoldDB" id="A0A9D4D2B7"/>
<name>A0A9D4D2B7_DREPO</name>
<accession>A0A9D4D2B7</accession>
<gene>
    <name evidence="1" type="ORF">DPMN_043923</name>
</gene>
<organism evidence="1 2">
    <name type="scientific">Dreissena polymorpha</name>
    <name type="common">Zebra mussel</name>
    <name type="synonym">Mytilus polymorpha</name>
    <dbReference type="NCBI Taxonomy" id="45954"/>
    <lineage>
        <taxon>Eukaryota</taxon>
        <taxon>Metazoa</taxon>
        <taxon>Spiralia</taxon>
        <taxon>Lophotrochozoa</taxon>
        <taxon>Mollusca</taxon>
        <taxon>Bivalvia</taxon>
        <taxon>Autobranchia</taxon>
        <taxon>Heteroconchia</taxon>
        <taxon>Euheterodonta</taxon>
        <taxon>Imparidentia</taxon>
        <taxon>Neoheterodontei</taxon>
        <taxon>Myida</taxon>
        <taxon>Dreissenoidea</taxon>
        <taxon>Dreissenidae</taxon>
        <taxon>Dreissena</taxon>
    </lineage>
</organism>
<keyword evidence="2" id="KW-1185">Reference proteome</keyword>
<dbReference type="Proteomes" id="UP000828390">
    <property type="component" value="Unassembled WGS sequence"/>
</dbReference>
<dbReference type="EMBL" id="JAIWYP010000011">
    <property type="protein sequence ID" value="KAH3737340.1"/>
    <property type="molecule type" value="Genomic_DNA"/>
</dbReference>
<proteinExistence type="predicted"/>
<sequence>MLNKYKVIQTIRPVLNIKLTSARSTKGGTTFAQDINLVNIDYIWGMCLTKAHLTNDDPTKTYLLDKWCYGGSQNLIFNTMSINKVSTNKQQNLSLLIEFRDKASYMSKVGMATYFIRDTNLVTVVGNVGTF</sequence>
<protein>
    <submittedName>
        <fullName evidence="1">Uncharacterized protein</fullName>
    </submittedName>
</protein>
<reference evidence="1" key="2">
    <citation type="submission" date="2020-11" db="EMBL/GenBank/DDBJ databases">
        <authorList>
            <person name="McCartney M.A."/>
            <person name="Auch B."/>
            <person name="Kono T."/>
            <person name="Mallez S."/>
            <person name="Becker A."/>
            <person name="Gohl D.M."/>
            <person name="Silverstein K.A.T."/>
            <person name="Koren S."/>
            <person name="Bechman K.B."/>
            <person name="Herman A."/>
            <person name="Abrahante J.E."/>
            <person name="Garbe J."/>
        </authorList>
    </citation>
    <scope>NUCLEOTIDE SEQUENCE</scope>
    <source>
        <strain evidence="1">Duluth1</strain>
        <tissue evidence="1">Whole animal</tissue>
    </source>
</reference>
<evidence type="ECO:0000313" key="1">
    <source>
        <dbReference type="EMBL" id="KAH3737340.1"/>
    </source>
</evidence>
<reference evidence="1" key="1">
    <citation type="journal article" date="2019" name="bioRxiv">
        <title>The Genome of the Zebra Mussel, Dreissena polymorpha: A Resource for Invasive Species Research.</title>
        <authorList>
            <person name="McCartney M.A."/>
            <person name="Auch B."/>
            <person name="Kono T."/>
            <person name="Mallez S."/>
            <person name="Zhang Y."/>
            <person name="Obille A."/>
            <person name="Becker A."/>
            <person name="Abrahante J.E."/>
            <person name="Garbe J."/>
            <person name="Badalamenti J.P."/>
            <person name="Herman A."/>
            <person name="Mangelson H."/>
            <person name="Liachko I."/>
            <person name="Sullivan S."/>
            <person name="Sone E.D."/>
            <person name="Koren S."/>
            <person name="Silverstein K.A.T."/>
            <person name="Beckman K.B."/>
            <person name="Gohl D.M."/>
        </authorList>
    </citation>
    <scope>NUCLEOTIDE SEQUENCE</scope>
    <source>
        <strain evidence="1">Duluth1</strain>
        <tissue evidence="1">Whole animal</tissue>
    </source>
</reference>
<comment type="caution">
    <text evidence="1">The sequence shown here is derived from an EMBL/GenBank/DDBJ whole genome shotgun (WGS) entry which is preliminary data.</text>
</comment>